<dbReference type="OrthoDB" id="4751700at2759"/>
<sequence>MVQLEDSREAAEAVKAESGAKRRLTAYNRVLNTSGRIWNCSSWAGSSWRMPSQCKTFRTFAERWNEVLSQLRATKRTVKALFDTPFVNRLAWNVAGEGKVFRIEANQKGNAREGRILRERARDKKDGK</sequence>
<dbReference type="AlphaFoldDB" id="A0A4Q4TUL1"/>
<organism evidence="1 2">
    <name type="scientific">Monosporascus ibericus</name>
    <dbReference type="NCBI Taxonomy" id="155417"/>
    <lineage>
        <taxon>Eukaryota</taxon>
        <taxon>Fungi</taxon>
        <taxon>Dikarya</taxon>
        <taxon>Ascomycota</taxon>
        <taxon>Pezizomycotina</taxon>
        <taxon>Sordariomycetes</taxon>
        <taxon>Xylariomycetidae</taxon>
        <taxon>Xylariales</taxon>
        <taxon>Xylariales incertae sedis</taxon>
        <taxon>Monosporascus</taxon>
    </lineage>
</organism>
<reference evidence="1 2" key="1">
    <citation type="submission" date="2018-06" db="EMBL/GenBank/DDBJ databases">
        <title>Complete Genomes of Monosporascus.</title>
        <authorList>
            <person name="Robinson A.J."/>
            <person name="Natvig D.O."/>
        </authorList>
    </citation>
    <scope>NUCLEOTIDE SEQUENCE [LARGE SCALE GENOMIC DNA]</scope>
    <source>
        <strain evidence="1 2">CBS 110550</strain>
    </source>
</reference>
<dbReference type="Proteomes" id="UP000293360">
    <property type="component" value="Unassembled WGS sequence"/>
</dbReference>
<proteinExistence type="predicted"/>
<dbReference type="STRING" id="155417.A0A4Q4TUL1"/>
<gene>
    <name evidence="1" type="ORF">DL764_000201</name>
</gene>
<dbReference type="EMBL" id="QJNU01000004">
    <property type="protein sequence ID" value="RYP11245.1"/>
    <property type="molecule type" value="Genomic_DNA"/>
</dbReference>
<keyword evidence="2" id="KW-1185">Reference proteome</keyword>
<accession>A0A4Q4TUL1</accession>
<evidence type="ECO:0000313" key="2">
    <source>
        <dbReference type="Proteomes" id="UP000293360"/>
    </source>
</evidence>
<comment type="caution">
    <text evidence="1">The sequence shown here is derived from an EMBL/GenBank/DDBJ whole genome shotgun (WGS) entry which is preliminary data.</text>
</comment>
<name>A0A4Q4TUL1_9PEZI</name>
<protein>
    <submittedName>
        <fullName evidence="1">Uncharacterized protein</fullName>
    </submittedName>
</protein>
<evidence type="ECO:0000313" key="1">
    <source>
        <dbReference type="EMBL" id="RYP11245.1"/>
    </source>
</evidence>